<name>A0A498J4C2_MALDO</name>
<dbReference type="EMBL" id="RDQH01000336">
    <property type="protein sequence ID" value="RXH88311.1"/>
    <property type="molecule type" value="Genomic_DNA"/>
</dbReference>
<accession>A0A498J4C2</accession>
<evidence type="ECO:0000313" key="3">
    <source>
        <dbReference type="Proteomes" id="UP000290289"/>
    </source>
</evidence>
<protein>
    <submittedName>
        <fullName evidence="2">Uncharacterized protein</fullName>
    </submittedName>
</protein>
<feature type="compositionally biased region" description="Acidic residues" evidence="1">
    <location>
        <begin position="67"/>
        <end position="79"/>
    </location>
</feature>
<evidence type="ECO:0000313" key="2">
    <source>
        <dbReference type="EMBL" id="RXH88311.1"/>
    </source>
</evidence>
<comment type="caution">
    <text evidence="2">The sequence shown here is derived from an EMBL/GenBank/DDBJ whole genome shotgun (WGS) entry which is preliminary data.</text>
</comment>
<dbReference type="Proteomes" id="UP000290289">
    <property type="component" value="Chromosome 10"/>
</dbReference>
<organism evidence="2 3">
    <name type="scientific">Malus domestica</name>
    <name type="common">Apple</name>
    <name type="synonym">Pyrus malus</name>
    <dbReference type="NCBI Taxonomy" id="3750"/>
    <lineage>
        <taxon>Eukaryota</taxon>
        <taxon>Viridiplantae</taxon>
        <taxon>Streptophyta</taxon>
        <taxon>Embryophyta</taxon>
        <taxon>Tracheophyta</taxon>
        <taxon>Spermatophyta</taxon>
        <taxon>Magnoliopsida</taxon>
        <taxon>eudicotyledons</taxon>
        <taxon>Gunneridae</taxon>
        <taxon>Pentapetalae</taxon>
        <taxon>rosids</taxon>
        <taxon>fabids</taxon>
        <taxon>Rosales</taxon>
        <taxon>Rosaceae</taxon>
        <taxon>Amygdaloideae</taxon>
        <taxon>Maleae</taxon>
        <taxon>Malus</taxon>
    </lineage>
</organism>
<feature type="region of interest" description="Disordered" evidence="1">
    <location>
        <begin position="67"/>
        <end position="88"/>
    </location>
</feature>
<keyword evidence="3" id="KW-1185">Reference proteome</keyword>
<proteinExistence type="predicted"/>
<sequence>MMISSTPTVAPQPPIAPSPPSYYTAISYAHSQDVAAKMTTIYAAKGKWAAFHEILNLAKHVRFTYSDDEEDEVEKDLEEDLTKPRLLF</sequence>
<dbReference type="AlphaFoldDB" id="A0A498J4C2"/>
<reference evidence="2 3" key="1">
    <citation type="submission" date="2018-10" db="EMBL/GenBank/DDBJ databases">
        <title>A high-quality apple genome assembly.</title>
        <authorList>
            <person name="Hu J."/>
        </authorList>
    </citation>
    <scope>NUCLEOTIDE SEQUENCE [LARGE SCALE GENOMIC DNA]</scope>
    <source>
        <strain evidence="3">cv. HFTH1</strain>
        <tissue evidence="2">Young leaf</tissue>
    </source>
</reference>
<evidence type="ECO:0000256" key="1">
    <source>
        <dbReference type="SAM" id="MobiDB-lite"/>
    </source>
</evidence>
<gene>
    <name evidence="2" type="ORF">DVH24_042382</name>
</gene>